<dbReference type="GO" id="GO:0005634">
    <property type="term" value="C:nucleus"/>
    <property type="evidence" value="ECO:0007669"/>
    <property type="project" value="TreeGrafter"/>
</dbReference>
<evidence type="ECO:0000256" key="1">
    <source>
        <dbReference type="ARBA" id="ARBA00001206"/>
    </source>
</evidence>
<dbReference type="Gene3D" id="3.30.420.510">
    <property type="match status" value="1"/>
</dbReference>
<sequence length="1295" mass="148867">MERERLQKEGFNMKLRINFLEEQLLKYKEGTAFEDEDFESENMHLRTVVEEKVQELERRNFLLVRARDAIEILRADLEAAKEANRFHASMNQSHVEESVHESQRLELEVSRLEEEIVRLRNQLEELRQKYEVLLHRCNELERDGAEKDRICQQYEEGLTHAREQALWDAQKIKSDLKLEFDAIHKNDKDQWHQNHVDVIRGFESKAQEKERTMSILKSDLDDSVATVRKLHAQKLEIEMELQKKSRMTEELTLDNAHAERLAQEQKRHILSVESAIEERDKLIKALKEEVEQHSLTIKQLQARNTECISKMENMERGFNVLKSENQDAKQKLLYSAEEIGESKNIRLRCQELESEINSMQIRCLESNNNAEKAKIAEDGIRMELERLKSEKDRVREEIGFQSGKDKWEMKKQLEEAESRNIALSSELSDAQSELFVWKGKIASSETTISDMRAKLRSFEEQLQGHFHLDNHSTKAEERISQLEHELRESKANGEHLCDSIRISLEEKSKLEELLRKTETTLHGVQQSYDAALKSYGEAKDSWKQKKQAYKARLNTLEMDRANLDRDNKHLQAISVKMSDLSELRNQFEKEVQEKELEWQQKSIKFHKMLDQLQARLIRVTEQRQSSKVQDSNQKVEYENLKSDMRQASLKWEQDLVQAQKIIREESNKAEACQQRLHQTLNSYKRLESEYNRILVDLIKGQETQDSLKSQIDRRSEQARLLRDEVEQARYLKSALEAEVRAAIQDQTPLRLKINQLQDQVRLLEEKANTGRTGFRVDNAQTSSHVLLVEKVDTIVKKTIELQDLTKRFQEKYGGSCQSVISGETLPGTMKSECKELLDANNHLARQIAQVAIDMKQSYTLPFSSETKKKSVFNSSELDALVQTLEESKPYTTQNPHYRVLPATTRILDAYQSSDRVLQRLHSELDKVQSGSDMGQSFGLDIGGTLSKIVYFEQTHQNSRRPRAMSHVIAAGEMARFVKERDFYGSTGVRDTRLSVTSENLGGTLHFIHFETRKMEGAVTQISSHGLNQSLRVLSCTGGGAHKYAELFQNLAGIHIKKEDEIKCMVKGLNFLLNLFPYEVYTFVNVDFSSLSATRVSLVRENKEEDIFPYILVSIGSGVSVLHVTGPDTYTRVSGSSIGGGTYWGLCRLFFECQTYDEALDLCVNGRNASVDMSVGDIYGGAYEKFNLPATTVASSFGKMISVPRAEVSDADIARALLIMTTQNIGLIAYLNACIYDTKRIFFVGNFLRHNKISCRTLAYAINFWSKGAMKAHFCRHEGYLGALGAFLSNGSQVVD</sequence>
<dbReference type="InterPro" id="IPR012943">
    <property type="entry name" value="Cnn_1N"/>
</dbReference>
<protein>
    <recommendedName>
        <fullName evidence="4">pantothenate kinase</fullName>
        <ecNumber evidence="4">2.7.1.33</ecNumber>
    </recommendedName>
</protein>
<evidence type="ECO:0000313" key="14">
    <source>
        <dbReference type="EMBL" id="KAF0684560.1"/>
    </source>
</evidence>
<dbReference type="Gene3D" id="3.30.420.40">
    <property type="match status" value="1"/>
</dbReference>
<keyword evidence="12" id="KW-0175">Coiled coil</keyword>
<comment type="subcellular location">
    <subcellularLocation>
        <location evidence="2">Cytoplasm</location>
    </subcellularLocation>
</comment>
<dbReference type="EMBL" id="VJMH01007273">
    <property type="protein sequence ID" value="KAF0684560.1"/>
    <property type="molecule type" value="Genomic_DNA"/>
</dbReference>
<evidence type="ECO:0000313" key="15">
    <source>
        <dbReference type="EMBL" id="VFU00123.1"/>
    </source>
</evidence>
<dbReference type="Pfam" id="PF03630">
    <property type="entry name" value="Fumble"/>
    <property type="match status" value="1"/>
</dbReference>
<keyword evidence="10" id="KW-0173">Coenzyme A biosynthesis</keyword>
<evidence type="ECO:0000256" key="9">
    <source>
        <dbReference type="ARBA" id="ARBA00022840"/>
    </source>
</evidence>
<keyword evidence="16" id="KW-1185">Reference proteome</keyword>
<dbReference type="OrthoDB" id="275583at2759"/>
<evidence type="ECO:0000256" key="3">
    <source>
        <dbReference type="ARBA" id="ARBA00005225"/>
    </source>
</evidence>
<dbReference type="PANTHER" id="PTHR12280">
    <property type="entry name" value="PANTOTHENATE KINASE"/>
    <property type="match status" value="1"/>
</dbReference>
<gene>
    <name evidence="15" type="primary">Aste57867_23478</name>
    <name evidence="14" type="ORF">As57867_023407</name>
    <name evidence="15" type="ORF">ASTE57867_23478</name>
</gene>
<keyword evidence="7" id="KW-0547">Nucleotide-binding</keyword>
<evidence type="ECO:0000256" key="4">
    <source>
        <dbReference type="ARBA" id="ARBA00012102"/>
    </source>
</evidence>
<feature type="domain" description="Centrosomin N-terminal motif 1" evidence="13">
    <location>
        <begin position="3"/>
        <end position="71"/>
    </location>
</feature>
<dbReference type="EMBL" id="CAADRA010007299">
    <property type="protein sequence ID" value="VFU00123.1"/>
    <property type="molecule type" value="Genomic_DNA"/>
</dbReference>
<keyword evidence="5" id="KW-0963">Cytoplasm</keyword>
<dbReference type="InterPro" id="IPR043129">
    <property type="entry name" value="ATPase_NBD"/>
</dbReference>
<comment type="pathway">
    <text evidence="3">Cofactor biosynthesis; coenzyme A biosynthesis; CoA from (R)-pantothenate: step 1/5.</text>
</comment>
<evidence type="ECO:0000256" key="11">
    <source>
        <dbReference type="ARBA" id="ARBA00060870"/>
    </source>
</evidence>
<dbReference type="CDD" id="cd24122">
    <property type="entry name" value="ASKHA_NBD_PanK-II_Pank1-like"/>
    <property type="match status" value="1"/>
</dbReference>
<evidence type="ECO:0000256" key="7">
    <source>
        <dbReference type="ARBA" id="ARBA00022741"/>
    </source>
</evidence>
<evidence type="ECO:0000256" key="12">
    <source>
        <dbReference type="SAM" id="Coils"/>
    </source>
</evidence>
<dbReference type="Pfam" id="PF07989">
    <property type="entry name" value="Cnn_1N"/>
    <property type="match status" value="1"/>
</dbReference>
<dbReference type="Proteomes" id="UP000332933">
    <property type="component" value="Unassembled WGS sequence"/>
</dbReference>
<accession>A0A485LMT9</accession>
<dbReference type="SUPFAM" id="SSF53067">
    <property type="entry name" value="Actin-like ATPase domain"/>
    <property type="match status" value="2"/>
</dbReference>
<dbReference type="PANTHER" id="PTHR12280:SF30">
    <property type="entry name" value="FUMBLE"/>
    <property type="match status" value="1"/>
</dbReference>
<evidence type="ECO:0000259" key="13">
    <source>
        <dbReference type="Pfam" id="PF07989"/>
    </source>
</evidence>
<feature type="coiled-coil region" evidence="12">
    <location>
        <begin position="655"/>
        <end position="689"/>
    </location>
</feature>
<organism evidence="15 16">
    <name type="scientific">Aphanomyces stellatus</name>
    <dbReference type="NCBI Taxonomy" id="120398"/>
    <lineage>
        <taxon>Eukaryota</taxon>
        <taxon>Sar</taxon>
        <taxon>Stramenopiles</taxon>
        <taxon>Oomycota</taxon>
        <taxon>Saprolegniomycetes</taxon>
        <taxon>Saprolegniales</taxon>
        <taxon>Verrucalvaceae</taxon>
        <taxon>Aphanomyces</taxon>
    </lineage>
</organism>
<comment type="catalytic activity">
    <reaction evidence="1">
        <text>(R)-pantothenate + ATP = (R)-4'-phosphopantothenate + ADP + H(+)</text>
        <dbReference type="Rhea" id="RHEA:16373"/>
        <dbReference type="ChEBI" id="CHEBI:10986"/>
        <dbReference type="ChEBI" id="CHEBI:15378"/>
        <dbReference type="ChEBI" id="CHEBI:29032"/>
        <dbReference type="ChEBI" id="CHEBI:30616"/>
        <dbReference type="ChEBI" id="CHEBI:456216"/>
        <dbReference type="EC" id="2.7.1.33"/>
    </reaction>
</comment>
<name>A0A485LMT9_9STRA</name>
<keyword evidence="8" id="KW-0418">Kinase</keyword>
<dbReference type="GO" id="GO:0005815">
    <property type="term" value="C:microtubule organizing center"/>
    <property type="evidence" value="ECO:0007669"/>
    <property type="project" value="InterPro"/>
</dbReference>
<dbReference type="EC" id="2.7.1.33" evidence="4"/>
<dbReference type="Gene3D" id="1.10.287.1490">
    <property type="match status" value="1"/>
</dbReference>
<dbReference type="GO" id="GO:0005829">
    <property type="term" value="C:cytosol"/>
    <property type="evidence" value="ECO:0007669"/>
    <property type="project" value="TreeGrafter"/>
</dbReference>
<evidence type="ECO:0000256" key="2">
    <source>
        <dbReference type="ARBA" id="ARBA00004496"/>
    </source>
</evidence>
<evidence type="ECO:0000256" key="8">
    <source>
        <dbReference type="ARBA" id="ARBA00022777"/>
    </source>
</evidence>
<feature type="coiled-coil region" evidence="12">
    <location>
        <begin position="63"/>
        <end position="143"/>
    </location>
</feature>
<dbReference type="GO" id="GO:0004594">
    <property type="term" value="F:pantothenate kinase activity"/>
    <property type="evidence" value="ECO:0007669"/>
    <property type="project" value="UniProtKB-EC"/>
</dbReference>
<evidence type="ECO:0000256" key="6">
    <source>
        <dbReference type="ARBA" id="ARBA00022679"/>
    </source>
</evidence>
<reference evidence="14" key="2">
    <citation type="submission" date="2019-06" db="EMBL/GenBank/DDBJ databases">
        <title>Genomics analysis of Aphanomyces spp. identifies a new class of oomycete effector associated with host adaptation.</title>
        <authorList>
            <person name="Gaulin E."/>
        </authorList>
    </citation>
    <scope>NUCLEOTIDE SEQUENCE</scope>
    <source>
        <strain evidence="14">CBS 578.67</strain>
    </source>
</reference>
<keyword evidence="9" id="KW-0067">ATP-binding</keyword>
<keyword evidence="6" id="KW-0808">Transferase</keyword>
<feature type="coiled-coil region" evidence="12">
    <location>
        <begin position="539"/>
        <end position="629"/>
    </location>
</feature>
<dbReference type="GO" id="GO:0015937">
    <property type="term" value="P:coenzyme A biosynthetic process"/>
    <property type="evidence" value="ECO:0007669"/>
    <property type="project" value="UniProtKB-KW"/>
</dbReference>
<comment type="similarity">
    <text evidence="11">Belongs to the type II pantothenate kinase family.</text>
</comment>
<evidence type="ECO:0000256" key="10">
    <source>
        <dbReference type="ARBA" id="ARBA00022993"/>
    </source>
</evidence>
<evidence type="ECO:0000313" key="16">
    <source>
        <dbReference type="Proteomes" id="UP000332933"/>
    </source>
</evidence>
<dbReference type="NCBIfam" id="TIGR00555">
    <property type="entry name" value="panK_eukar"/>
    <property type="match status" value="1"/>
</dbReference>
<dbReference type="GO" id="GO:0005524">
    <property type="term" value="F:ATP binding"/>
    <property type="evidence" value="ECO:0007669"/>
    <property type="project" value="UniProtKB-KW"/>
</dbReference>
<proteinExistence type="inferred from homology"/>
<reference evidence="15 16" key="1">
    <citation type="submission" date="2019-03" db="EMBL/GenBank/DDBJ databases">
        <authorList>
            <person name="Gaulin E."/>
            <person name="Dumas B."/>
        </authorList>
    </citation>
    <scope>NUCLEOTIDE SEQUENCE [LARGE SCALE GENOMIC DNA]</scope>
    <source>
        <strain evidence="15">CBS 568.67</strain>
    </source>
</reference>
<evidence type="ECO:0000256" key="5">
    <source>
        <dbReference type="ARBA" id="ARBA00022490"/>
    </source>
</evidence>
<dbReference type="InterPro" id="IPR004567">
    <property type="entry name" value="Type_II_PanK"/>
</dbReference>
<dbReference type="FunFam" id="3.30.420.40:FF:000025">
    <property type="entry name" value="pantothenate kinase 2, mitochondrial"/>
    <property type="match status" value="1"/>
</dbReference>
<feature type="coiled-coil region" evidence="12">
    <location>
        <begin position="272"/>
        <end position="492"/>
    </location>
</feature>